<evidence type="ECO:0000313" key="2">
    <source>
        <dbReference type="Proteomes" id="UP000709437"/>
    </source>
</evidence>
<comment type="caution">
    <text evidence="1">The sequence shown here is derived from an EMBL/GenBank/DDBJ whole genome shotgun (WGS) entry which is preliminary data.</text>
</comment>
<protein>
    <submittedName>
        <fullName evidence="1">Uncharacterized protein</fullName>
    </submittedName>
</protein>
<dbReference type="EMBL" id="JAHEWX010000001">
    <property type="protein sequence ID" value="MBT1540459.1"/>
    <property type="molecule type" value="Genomic_DNA"/>
</dbReference>
<proteinExistence type="predicted"/>
<gene>
    <name evidence="1" type="ORF">KK103_01685</name>
</gene>
<dbReference type="RefSeq" id="WP_156463829.1">
    <property type="nucleotide sequence ID" value="NZ_JAHEWX010000001.1"/>
</dbReference>
<evidence type="ECO:0000313" key="1">
    <source>
        <dbReference type="EMBL" id="MBT1540459.1"/>
    </source>
</evidence>
<accession>A0A9Q2ZPS9</accession>
<reference evidence="1" key="1">
    <citation type="submission" date="2021-05" db="EMBL/GenBank/DDBJ databases">
        <title>Whole genome sequence of Curtobacterium flaccumfaciens pv. flaccumfaciens strain CFBP 3417.</title>
        <authorList>
            <person name="Osdaghi E."/>
            <person name="Taghouti G."/>
            <person name="Portier P."/>
            <person name="Fazliarab A."/>
            <person name="Taghavi S.M."/>
            <person name="Briand M."/>
            <person name="Le-Saux M."/>
            <person name="Jacques M.-A."/>
        </authorList>
    </citation>
    <scope>NUCLEOTIDE SEQUENCE</scope>
    <source>
        <strain evidence="1">CFBP 3417</strain>
    </source>
</reference>
<organism evidence="1 2">
    <name type="scientific">Curtobacterium flaccumfaciens pv. flaccumfaciens</name>
    <dbReference type="NCBI Taxonomy" id="138532"/>
    <lineage>
        <taxon>Bacteria</taxon>
        <taxon>Bacillati</taxon>
        <taxon>Actinomycetota</taxon>
        <taxon>Actinomycetes</taxon>
        <taxon>Micrococcales</taxon>
        <taxon>Microbacteriaceae</taxon>
        <taxon>Curtobacterium</taxon>
    </lineage>
</organism>
<sequence length="49" mass="5346">MTRTAAVPWNAPAHVLALARVRSLAARPVGPFTVVPAHPRTQPFTIHHQ</sequence>
<dbReference type="AlphaFoldDB" id="A0A9Q2ZPS9"/>
<name>A0A9Q2ZPS9_9MICO</name>
<dbReference type="Proteomes" id="UP000709437">
    <property type="component" value="Unassembled WGS sequence"/>
</dbReference>